<feature type="non-terminal residue" evidence="1">
    <location>
        <position position="1"/>
    </location>
</feature>
<protein>
    <submittedName>
        <fullName evidence="1">Uncharacterized protein</fullName>
    </submittedName>
</protein>
<proteinExistence type="predicted"/>
<dbReference type="VEuPathDB" id="FungiDB:BD410DRAFT_685345"/>
<organism evidence="1 2">
    <name type="scientific">Rickenella mellea</name>
    <dbReference type="NCBI Taxonomy" id="50990"/>
    <lineage>
        <taxon>Eukaryota</taxon>
        <taxon>Fungi</taxon>
        <taxon>Dikarya</taxon>
        <taxon>Basidiomycota</taxon>
        <taxon>Agaricomycotina</taxon>
        <taxon>Agaricomycetes</taxon>
        <taxon>Hymenochaetales</taxon>
        <taxon>Rickenellaceae</taxon>
        <taxon>Rickenella</taxon>
    </lineage>
</organism>
<dbReference type="Proteomes" id="UP000294933">
    <property type="component" value="Unassembled WGS sequence"/>
</dbReference>
<dbReference type="EMBL" id="ML170181">
    <property type="protein sequence ID" value="TDL21344.1"/>
    <property type="molecule type" value="Genomic_DNA"/>
</dbReference>
<dbReference type="OrthoDB" id="2624308at2759"/>
<feature type="non-terminal residue" evidence="1">
    <location>
        <position position="149"/>
    </location>
</feature>
<gene>
    <name evidence="1" type="ORF">BD410DRAFT_685345</name>
</gene>
<sequence>LFQGSGRVFRENMQRNAAKDRRWHLYAIMQHASNSGTVPWQVAIHALLVEAILRDEATGYYNHECLGKALNGLLPRRARPIDLLGNDGWEDLAWLLELNQGFYNATSLAAVSSLPDKHNIGHGWLGHPIAPSEGRERLEPLVVAFPTPS</sequence>
<dbReference type="AlphaFoldDB" id="A0A4Y7Q129"/>
<keyword evidence="2" id="KW-1185">Reference proteome</keyword>
<evidence type="ECO:0000313" key="2">
    <source>
        <dbReference type="Proteomes" id="UP000294933"/>
    </source>
</evidence>
<name>A0A4Y7Q129_9AGAM</name>
<accession>A0A4Y7Q129</accession>
<evidence type="ECO:0000313" key="1">
    <source>
        <dbReference type="EMBL" id="TDL21344.1"/>
    </source>
</evidence>
<reference evidence="1 2" key="1">
    <citation type="submission" date="2018-06" db="EMBL/GenBank/DDBJ databases">
        <title>A transcriptomic atlas of mushroom development highlights an independent origin of complex multicellularity.</title>
        <authorList>
            <consortium name="DOE Joint Genome Institute"/>
            <person name="Krizsan K."/>
            <person name="Almasi E."/>
            <person name="Merenyi Z."/>
            <person name="Sahu N."/>
            <person name="Viragh M."/>
            <person name="Koszo T."/>
            <person name="Mondo S."/>
            <person name="Kiss B."/>
            <person name="Balint B."/>
            <person name="Kues U."/>
            <person name="Barry K."/>
            <person name="Hegedus J.C."/>
            <person name="Henrissat B."/>
            <person name="Johnson J."/>
            <person name="Lipzen A."/>
            <person name="Ohm R."/>
            <person name="Nagy I."/>
            <person name="Pangilinan J."/>
            <person name="Yan J."/>
            <person name="Xiong Y."/>
            <person name="Grigoriev I.V."/>
            <person name="Hibbett D.S."/>
            <person name="Nagy L.G."/>
        </authorList>
    </citation>
    <scope>NUCLEOTIDE SEQUENCE [LARGE SCALE GENOMIC DNA]</scope>
    <source>
        <strain evidence="1 2">SZMC22713</strain>
    </source>
</reference>